<reference evidence="1" key="1">
    <citation type="journal article" date="2014" name="Front. Microbiol.">
        <title>High frequency of phylogenetically diverse reductive dehalogenase-homologous genes in deep subseafloor sedimentary metagenomes.</title>
        <authorList>
            <person name="Kawai M."/>
            <person name="Futagami T."/>
            <person name="Toyoda A."/>
            <person name="Takaki Y."/>
            <person name="Nishi S."/>
            <person name="Hori S."/>
            <person name="Arai W."/>
            <person name="Tsubouchi T."/>
            <person name="Morono Y."/>
            <person name="Uchiyama I."/>
            <person name="Ito T."/>
            <person name="Fujiyama A."/>
            <person name="Inagaki F."/>
            <person name="Takami H."/>
        </authorList>
    </citation>
    <scope>NUCLEOTIDE SEQUENCE</scope>
    <source>
        <strain evidence="1">Expedition CK06-06</strain>
    </source>
</reference>
<evidence type="ECO:0000313" key="1">
    <source>
        <dbReference type="EMBL" id="GAH72254.1"/>
    </source>
</evidence>
<proteinExistence type="predicted"/>
<organism evidence="1">
    <name type="scientific">marine sediment metagenome</name>
    <dbReference type="NCBI Taxonomy" id="412755"/>
    <lineage>
        <taxon>unclassified sequences</taxon>
        <taxon>metagenomes</taxon>
        <taxon>ecological metagenomes</taxon>
    </lineage>
</organism>
<dbReference type="AlphaFoldDB" id="X1J1L0"/>
<comment type="caution">
    <text evidence="1">The sequence shown here is derived from an EMBL/GenBank/DDBJ whole genome shotgun (WGS) entry which is preliminary data.</text>
</comment>
<sequence>MGKISFKIGGKMTPKQHQKRHEELHHALDELLADWLSHSTSYKKGALLSKRKVKELMEWSYQQTINPVEKNDKEM</sequence>
<dbReference type="EMBL" id="BARU01033860">
    <property type="protein sequence ID" value="GAH72254.1"/>
    <property type="molecule type" value="Genomic_DNA"/>
</dbReference>
<gene>
    <name evidence="1" type="ORF">S03H2_53212</name>
</gene>
<name>X1J1L0_9ZZZZ</name>
<accession>X1J1L0</accession>
<protein>
    <submittedName>
        <fullName evidence="1">Uncharacterized protein</fullName>
    </submittedName>
</protein>